<proteinExistence type="predicted"/>
<evidence type="ECO:0000313" key="2">
    <source>
        <dbReference type="EMBL" id="KAL2652222.1"/>
    </source>
</evidence>
<feature type="region of interest" description="Disordered" evidence="1">
    <location>
        <begin position="1"/>
        <end position="57"/>
    </location>
</feature>
<reference evidence="2 3" key="1">
    <citation type="submission" date="2024-09" db="EMBL/GenBank/DDBJ databases">
        <title>Chromosome-scale assembly of Riccia fluitans.</title>
        <authorList>
            <person name="Paukszto L."/>
            <person name="Sawicki J."/>
            <person name="Karawczyk K."/>
            <person name="Piernik-Szablinska J."/>
            <person name="Szczecinska M."/>
            <person name="Mazdziarz M."/>
        </authorList>
    </citation>
    <scope>NUCLEOTIDE SEQUENCE [LARGE SCALE GENOMIC DNA]</scope>
    <source>
        <strain evidence="2">Rf_01</strain>
        <tissue evidence="2">Aerial parts of the thallus</tissue>
    </source>
</reference>
<name>A0ABD1ZMF2_9MARC</name>
<organism evidence="2 3">
    <name type="scientific">Riccia fluitans</name>
    <dbReference type="NCBI Taxonomy" id="41844"/>
    <lineage>
        <taxon>Eukaryota</taxon>
        <taxon>Viridiplantae</taxon>
        <taxon>Streptophyta</taxon>
        <taxon>Embryophyta</taxon>
        <taxon>Marchantiophyta</taxon>
        <taxon>Marchantiopsida</taxon>
        <taxon>Marchantiidae</taxon>
        <taxon>Marchantiales</taxon>
        <taxon>Ricciaceae</taxon>
        <taxon>Riccia</taxon>
    </lineage>
</organism>
<dbReference type="EMBL" id="JBHFFA010000001">
    <property type="protein sequence ID" value="KAL2652222.1"/>
    <property type="molecule type" value="Genomic_DNA"/>
</dbReference>
<comment type="caution">
    <text evidence="2">The sequence shown here is derived from an EMBL/GenBank/DDBJ whole genome shotgun (WGS) entry which is preliminary data.</text>
</comment>
<gene>
    <name evidence="2" type="ORF">R1flu_020350</name>
</gene>
<dbReference type="Proteomes" id="UP001605036">
    <property type="component" value="Unassembled WGS sequence"/>
</dbReference>
<feature type="region of interest" description="Disordered" evidence="1">
    <location>
        <begin position="79"/>
        <end position="115"/>
    </location>
</feature>
<feature type="compositionally biased region" description="Basic and acidic residues" evidence="1">
    <location>
        <begin position="1"/>
        <end position="10"/>
    </location>
</feature>
<protein>
    <submittedName>
        <fullName evidence="2">Uncharacterized protein</fullName>
    </submittedName>
</protein>
<sequence length="115" mass="12485">MAAEKGEDSAGVRVTSGTHEVAKQEADVGTQGRKPDIRRGSMRKVGNPDIPRISRQKPWRWQWKIKARREFRAGIEALDPSATSASGGENLPDVEQQGVDLASTTQGDRETGSNA</sequence>
<evidence type="ECO:0000313" key="3">
    <source>
        <dbReference type="Proteomes" id="UP001605036"/>
    </source>
</evidence>
<accession>A0ABD1ZMF2</accession>
<keyword evidence="3" id="KW-1185">Reference proteome</keyword>
<evidence type="ECO:0000256" key="1">
    <source>
        <dbReference type="SAM" id="MobiDB-lite"/>
    </source>
</evidence>
<dbReference type="AlphaFoldDB" id="A0ABD1ZMF2"/>